<reference evidence="1 2" key="1">
    <citation type="journal article" date="2005" name="Nucleic Acids Res.">
        <title>Genomic blueprint of Hahella chejuensis, a marine microbe producing an algicidal agent.</title>
        <authorList>
            <person name="Jeong H."/>
            <person name="Yim J.H."/>
            <person name="Lee C."/>
            <person name="Choi S.-H."/>
            <person name="Park Y.K."/>
            <person name="Yoon S.H."/>
            <person name="Hur C.-G."/>
            <person name="Kang H.-Y."/>
            <person name="Kim D."/>
            <person name="Lee H.H."/>
            <person name="Park K.H."/>
            <person name="Park S.-H."/>
            <person name="Park H.-S."/>
            <person name="Lee H.K."/>
            <person name="Oh T.K."/>
            <person name="Kim J.F."/>
        </authorList>
    </citation>
    <scope>NUCLEOTIDE SEQUENCE [LARGE SCALE GENOMIC DNA]</scope>
    <source>
        <strain evidence="1 2">KCTC 2396</strain>
    </source>
</reference>
<gene>
    <name evidence="1" type="ordered locus">HCH_06093</name>
</gene>
<keyword evidence="2" id="KW-1185">Reference proteome</keyword>
<proteinExistence type="predicted"/>
<dbReference type="KEGG" id="hch:HCH_06093"/>
<name>Q2S9D3_HAHCH</name>
<dbReference type="STRING" id="349521.HCH_06093"/>
<dbReference type="HOGENOM" id="CLU_1128360_0_0_6"/>
<organism evidence="1 2">
    <name type="scientific">Hahella chejuensis (strain KCTC 2396)</name>
    <dbReference type="NCBI Taxonomy" id="349521"/>
    <lineage>
        <taxon>Bacteria</taxon>
        <taxon>Pseudomonadati</taxon>
        <taxon>Pseudomonadota</taxon>
        <taxon>Gammaproteobacteria</taxon>
        <taxon>Oceanospirillales</taxon>
        <taxon>Hahellaceae</taxon>
        <taxon>Hahella</taxon>
    </lineage>
</organism>
<protein>
    <recommendedName>
        <fullName evidence="3">VWA domain-containing protein</fullName>
    </recommendedName>
</protein>
<evidence type="ECO:0008006" key="3">
    <source>
        <dbReference type="Google" id="ProtNLM"/>
    </source>
</evidence>
<dbReference type="EMBL" id="CP000155">
    <property type="protein sequence ID" value="ABC32741.1"/>
    <property type="molecule type" value="Genomic_DNA"/>
</dbReference>
<dbReference type="InterPro" id="IPR036465">
    <property type="entry name" value="vWFA_dom_sf"/>
</dbReference>
<dbReference type="SUPFAM" id="SSF53300">
    <property type="entry name" value="vWA-like"/>
    <property type="match status" value="1"/>
</dbReference>
<accession>Q2S9D3</accession>
<dbReference type="AlphaFoldDB" id="Q2S9D3"/>
<sequence length="244" mass="26521">MNKTPARPNAPPASKQAIQHFLQKVKTTPLASSSGGGRLIFAVDATMSRQRLWDQASQLQAEMFLSAGDVKGLQVQFVYYRGFREFNCSDWVTDANALVRAMASVYCMAGQTQIGRVLTHAKSESLKHKVQALVFVGDALEEDASALLRQAGELGIIGAPVFMFQEGYDAGVEAVYKDIARLSGGAWCQFDEGSAEQLKELLGAVAEYARGGLPALEAYSRRGGPRLLELRRQLPGPKINTKTP</sequence>
<dbReference type="eggNOG" id="COG2304">
    <property type="taxonomic scope" value="Bacteria"/>
</dbReference>
<dbReference type="RefSeq" id="WP_011399799.1">
    <property type="nucleotide sequence ID" value="NC_007645.1"/>
</dbReference>
<evidence type="ECO:0000313" key="2">
    <source>
        <dbReference type="Proteomes" id="UP000000238"/>
    </source>
</evidence>
<evidence type="ECO:0000313" key="1">
    <source>
        <dbReference type="EMBL" id="ABC32741.1"/>
    </source>
</evidence>
<dbReference type="OrthoDB" id="5430236at2"/>
<dbReference type="Proteomes" id="UP000000238">
    <property type="component" value="Chromosome"/>
</dbReference>